<organism evidence="4 5">
    <name type="scientific">Pisum sativum</name>
    <name type="common">Garden pea</name>
    <name type="synonym">Lathyrus oleraceus</name>
    <dbReference type="NCBI Taxonomy" id="3888"/>
    <lineage>
        <taxon>Eukaryota</taxon>
        <taxon>Viridiplantae</taxon>
        <taxon>Streptophyta</taxon>
        <taxon>Embryophyta</taxon>
        <taxon>Tracheophyta</taxon>
        <taxon>Spermatophyta</taxon>
        <taxon>Magnoliopsida</taxon>
        <taxon>eudicotyledons</taxon>
        <taxon>Gunneridae</taxon>
        <taxon>Pentapetalae</taxon>
        <taxon>rosids</taxon>
        <taxon>fabids</taxon>
        <taxon>Fabales</taxon>
        <taxon>Fabaceae</taxon>
        <taxon>Papilionoideae</taxon>
        <taxon>50 kb inversion clade</taxon>
        <taxon>NPAAA clade</taxon>
        <taxon>Hologalegina</taxon>
        <taxon>IRL clade</taxon>
        <taxon>Fabeae</taxon>
        <taxon>Lathyrus</taxon>
    </lineage>
</organism>
<comment type="pathway">
    <text evidence="2">Amino-acid degradation; L-valine degradation.</text>
</comment>
<dbReference type="GO" id="GO:0003860">
    <property type="term" value="F:3-hydroxyisobutyryl-CoA hydrolase activity"/>
    <property type="evidence" value="ECO:0007669"/>
    <property type="project" value="UniProtKB-UniRule"/>
</dbReference>
<gene>
    <name evidence="4" type="ORF">KIW84_010250</name>
</gene>
<feature type="domain" description="Enoyl-CoA hydratase/isomerase" evidence="3">
    <location>
        <begin position="65"/>
        <end position="122"/>
    </location>
</feature>
<feature type="domain" description="Enoyl-CoA hydratase/isomerase" evidence="3">
    <location>
        <begin position="1"/>
        <end position="64"/>
    </location>
</feature>
<dbReference type="PANTHER" id="PTHR43176:SF4">
    <property type="entry name" value="3-HYDROXYISOBUTYRYL-COA HYDROLASE-LIKE PROTEIN 1, MITOCHONDRIAL"/>
    <property type="match status" value="1"/>
</dbReference>
<dbReference type="GO" id="GO:0006574">
    <property type="term" value="P:L-valine catabolic process"/>
    <property type="evidence" value="ECO:0007669"/>
    <property type="project" value="UniProtKB-UniRule"/>
</dbReference>
<dbReference type="Gene3D" id="3.90.226.10">
    <property type="entry name" value="2-enoyl-CoA Hydratase, Chain A, domain 1"/>
    <property type="match status" value="2"/>
</dbReference>
<comment type="catalytic activity">
    <reaction evidence="2">
        <text>3-hydroxy-2-methylpropanoyl-CoA + H2O = 3-hydroxy-2-methylpropanoate + CoA + H(+)</text>
        <dbReference type="Rhea" id="RHEA:20888"/>
        <dbReference type="ChEBI" id="CHEBI:11805"/>
        <dbReference type="ChEBI" id="CHEBI:15377"/>
        <dbReference type="ChEBI" id="CHEBI:15378"/>
        <dbReference type="ChEBI" id="CHEBI:57287"/>
        <dbReference type="ChEBI" id="CHEBI:57340"/>
        <dbReference type="EC" id="3.1.2.4"/>
    </reaction>
</comment>
<dbReference type="EC" id="3.1.2.4" evidence="2"/>
<comment type="similarity">
    <text evidence="2">Belongs to the enoyl-CoA hydratase/isomerase family.</text>
</comment>
<name>A0A9D4YLL3_PEA</name>
<comment type="function">
    <text evidence="2">Hydrolyzes 3-hydroxyisobutyryl-CoA (HIBYL-CoA), a saline catabolite. Has high activity toward isobutyryl-CoA. Could be an isobutyryl-CoA dehydrogenase that functions in valine catabolism.</text>
</comment>
<keyword evidence="1 2" id="KW-0378">Hydrolase</keyword>
<dbReference type="Pfam" id="PF16113">
    <property type="entry name" value="ECH_2"/>
    <property type="match status" value="2"/>
</dbReference>
<evidence type="ECO:0000256" key="1">
    <source>
        <dbReference type="ARBA" id="ARBA00022801"/>
    </source>
</evidence>
<dbReference type="InterPro" id="IPR032259">
    <property type="entry name" value="HIBYL-CoA-H"/>
</dbReference>
<keyword evidence="5" id="KW-1185">Reference proteome</keyword>
<evidence type="ECO:0000313" key="5">
    <source>
        <dbReference type="Proteomes" id="UP001058974"/>
    </source>
</evidence>
<evidence type="ECO:0000259" key="3">
    <source>
        <dbReference type="Pfam" id="PF16113"/>
    </source>
</evidence>
<dbReference type="SUPFAM" id="SSF52096">
    <property type="entry name" value="ClpP/crotonase"/>
    <property type="match status" value="1"/>
</dbReference>
<evidence type="ECO:0000256" key="2">
    <source>
        <dbReference type="RuleBase" id="RU369070"/>
    </source>
</evidence>
<evidence type="ECO:0000313" key="4">
    <source>
        <dbReference type="EMBL" id="KAI5440704.1"/>
    </source>
</evidence>
<accession>A0A9D4YLL3</accession>
<dbReference type="PANTHER" id="PTHR43176">
    <property type="entry name" value="3-HYDROXYISOBUTYRYL-COA HYDROLASE-RELATED"/>
    <property type="match status" value="1"/>
</dbReference>
<proteinExistence type="inferred from homology"/>
<dbReference type="InterPro" id="IPR045004">
    <property type="entry name" value="ECH_dom"/>
</dbReference>
<dbReference type="InterPro" id="IPR029045">
    <property type="entry name" value="ClpP/crotonase-like_dom_sf"/>
</dbReference>
<dbReference type="Gramene" id="Psat01G0025000-T1">
    <property type="protein sequence ID" value="KAI5440704.1"/>
    <property type="gene ID" value="KIW84_010250"/>
</dbReference>
<dbReference type="Proteomes" id="UP001058974">
    <property type="component" value="Chromosome 1"/>
</dbReference>
<dbReference type="AlphaFoldDB" id="A0A9D4YLL3"/>
<reference evidence="4 5" key="1">
    <citation type="journal article" date="2022" name="Nat. Genet.">
        <title>Improved pea reference genome and pan-genome highlight genomic features and evolutionary characteristics.</title>
        <authorList>
            <person name="Yang T."/>
            <person name="Liu R."/>
            <person name="Luo Y."/>
            <person name="Hu S."/>
            <person name="Wang D."/>
            <person name="Wang C."/>
            <person name="Pandey M.K."/>
            <person name="Ge S."/>
            <person name="Xu Q."/>
            <person name="Li N."/>
            <person name="Li G."/>
            <person name="Huang Y."/>
            <person name="Saxena R.K."/>
            <person name="Ji Y."/>
            <person name="Li M."/>
            <person name="Yan X."/>
            <person name="He Y."/>
            <person name="Liu Y."/>
            <person name="Wang X."/>
            <person name="Xiang C."/>
            <person name="Varshney R.K."/>
            <person name="Ding H."/>
            <person name="Gao S."/>
            <person name="Zong X."/>
        </authorList>
    </citation>
    <scope>NUCLEOTIDE SEQUENCE [LARGE SCALE GENOMIC DNA]</scope>
    <source>
        <strain evidence="4 5">cv. Zhongwan 6</strain>
    </source>
</reference>
<comment type="caution">
    <text evidence="4">The sequence shown here is derived from an EMBL/GenBank/DDBJ whole genome shotgun (WGS) entry which is preliminary data.</text>
</comment>
<protein>
    <recommendedName>
        <fullName evidence="2">3-hydroxyisobutyryl-CoA hydrolase</fullName>
        <shortName evidence="2">HIB-CoA hydrolase</shortName>
        <shortName evidence="2">HIBYL-CoA-H</shortName>
        <ecNumber evidence="2">3.1.2.4</ecNumber>
    </recommendedName>
    <alternativeName>
        <fullName evidence="2">3-hydroxyisobutyryl-coenzyme A hydrolase</fullName>
    </alternativeName>
</protein>
<dbReference type="EMBL" id="JAMSHJ010000001">
    <property type="protein sequence ID" value="KAI5440704.1"/>
    <property type="molecule type" value="Genomic_DNA"/>
</dbReference>
<sequence length="133" mass="14804">MASRLRGLLRSWEDNPDFGFVMVKGSGQIFAAGGDIVALHRLLKEGNMEAYKDFFRIIYGFMYLLGEYLALTGEKLNGVEMVSCGLATHYSLIARLSLIEEQLGKLVTDDPSVIENTLEQYGGFAYPDNNNVL</sequence>